<dbReference type="PROSITE" id="PS00108">
    <property type="entry name" value="PROTEIN_KINASE_ST"/>
    <property type="match status" value="1"/>
</dbReference>
<dbReference type="InterPro" id="IPR000719">
    <property type="entry name" value="Prot_kinase_dom"/>
</dbReference>
<dbReference type="InterPro" id="IPR008271">
    <property type="entry name" value="Ser/Thr_kinase_AS"/>
</dbReference>
<dbReference type="InterPro" id="IPR041664">
    <property type="entry name" value="AAA_16"/>
</dbReference>
<dbReference type="Proteomes" id="UP000824175">
    <property type="component" value="Unassembled WGS sequence"/>
</dbReference>
<sequence>MDTRKALKNKTILPFYNASQGICEYTIQKELSRGATCIVYDASYQNNSGNQKLVRIKECYPFALTILRRNDNTLVPSTSDRAQFEAYKQQMAQAFDLGNHLFSVSGLTNYTSNTVDIYELNNTLYVVTTYQEGETLSYQQFASLKDCVSIVKSTAKVIARIHEEGYLYLDLKPENIFTLTGTTEIVQLFDFDSLIPLSAFQNDTINQYKIAYTRGFSALELQMGNLKRISKKTDVYSIGAILFYLLFGRAPTAMDAAMDAQYAYQNTKYASKTFQDKMYDELTDFFHHTLASYHLDRYQDMTQVILKLETIEKLADTTIPYIHTTHSFYYPYMVGREQELAALDHWMQKPADPLLVVTGMGGIGKTALVQSYLAEHASQFDTILCLQFHHSLKVTLTDDQQFHINAISQNRNEDPDDYFLRKLAIAHELTHNQRVVLVIDNYEAIKGQTGLKELLALNWKILLITRNAFEKEHFPVLHIEAIASQEALYALFENNLRRTIDINEYTYVDNMIDHVQGHTLVLELIAKQIAHSYLTIEEASKLLKENGLMQMAPEKITYTKDWIAYDDSIQNIINRLFFLSKEHFNQQDILKSIAYFGTLGIDVHLFSDLYGLRTKDCFNDLVMEGWITIHNYHIRMHPVIIAAICSWPLTDSFEKKTMNILLALKEHLRQDPQSLSNLCEAFLQSARQEPSLTDKEPFHALLYEVTLALPRHREDDLLTNAIWLVNQPGHLSAQAMVKLYDMISETYEEKQQLDLAYTWIKKAEPMIQKTNDEHIKGLYEYLWVGYYDNLLDGAYDAYTAEEKKRRVLMDKHLDRAIRHMKKSTHSDGKLVLAEYLRCKANIFIRSRPKHKRYIRYLLDKVKKIIAQSHQQHTILGYSYALTEAWYYTYVEADIDKVYHYIHSAFDTGFSICENDLDLIDDIYRPCANILLECHQDDLAEKLLLDAIQLCANNEEILPYVRKEIELYTYLLDVYDIMQNDVLFSRTLQTILTIYEKYKDLGLKEPFQSI</sequence>
<feature type="domain" description="Protein kinase" evidence="1">
    <location>
        <begin position="25"/>
        <end position="329"/>
    </location>
</feature>
<dbReference type="SUPFAM" id="SSF56112">
    <property type="entry name" value="Protein kinase-like (PK-like)"/>
    <property type="match status" value="1"/>
</dbReference>
<dbReference type="Gene3D" id="1.10.510.10">
    <property type="entry name" value="Transferase(Phosphotransferase) domain 1"/>
    <property type="match status" value="1"/>
</dbReference>
<name>A0A9D1L0H2_9FIRM</name>
<dbReference type="EMBL" id="DVMJ01000014">
    <property type="protein sequence ID" value="HIU12897.1"/>
    <property type="molecule type" value="Genomic_DNA"/>
</dbReference>
<dbReference type="Pfam" id="PF13191">
    <property type="entry name" value="AAA_16"/>
    <property type="match status" value="1"/>
</dbReference>
<gene>
    <name evidence="2" type="ORF">IAD15_02330</name>
</gene>
<dbReference type="InterPro" id="IPR027417">
    <property type="entry name" value="P-loop_NTPase"/>
</dbReference>
<accession>A0A9D1L0H2</accession>
<dbReference type="GO" id="GO:0004672">
    <property type="term" value="F:protein kinase activity"/>
    <property type="evidence" value="ECO:0007669"/>
    <property type="project" value="InterPro"/>
</dbReference>
<protein>
    <recommendedName>
        <fullName evidence="1">Protein kinase domain-containing protein</fullName>
    </recommendedName>
</protein>
<evidence type="ECO:0000259" key="1">
    <source>
        <dbReference type="PROSITE" id="PS50011"/>
    </source>
</evidence>
<dbReference type="Pfam" id="PF00069">
    <property type="entry name" value="Pkinase"/>
    <property type="match status" value="1"/>
</dbReference>
<comment type="caution">
    <text evidence="2">The sequence shown here is derived from an EMBL/GenBank/DDBJ whole genome shotgun (WGS) entry which is preliminary data.</text>
</comment>
<dbReference type="GO" id="GO:0005524">
    <property type="term" value="F:ATP binding"/>
    <property type="evidence" value="ECO:0007669"/>
    <property type="project" value="InterPro"/>
</dbReference>
<evidence type="ECO:0000313" key="3">
    <source>
        <dbReference type="Proteomes" id="UP000824175"/>
    </source>
</evidence>
<reference evidence="2" key="1">
    <citation type="submission" date="2020-10" db="EMBL/GenBank/DDBJ databases">
        <authorList>
            <person name="Gilroy R."/>
        </authorList>
    </citation>
    <scope>NUCLEOTIDE SEQUENCE</scope>
    <source>
        <strain evidence="2">CHK195-11698</strain>
    </source>
</reference>
<dbReference type="InterPro" id="IPR011009">
    <property type="entry name" value="Kinase-like_dom_sf"/>
</dbReference>
<dbReference type="Gene3D" id="3.40.50.300">
    <property type="entry name" value="P-loop containing nucleotide triphosphate hydrolases"/>
    <property type="match status" value="1"/>
</dbReference>
<evidence type="ECO:0000313" key="2">
    <source>
        <dbReference type="EMBL" id="HIU12897.1"/>
    </source>
</evidence>
<dbReference type="SMART" id="SM00220">
    <property type="entry name" value="S_TKc"/>
    <property type="match status" value="1"/>
</dbReference>
<dbReference type="AlphaFoldDB" id="A0A9D1L0H2"/>
<proteinExistence type="predicted"/>
<dbReference type="SUPFAM" id="SSF52540">
    <property type="entry name" value="P-loop containing nucleoside triphosphate hydrolases"/>
    <property type="match status" value="1"/>
</dbReference>
<organism evidence="2 3">
    <name type="scientific">Candidatus Fimiplasma intestinipullorum</name>
    <dbReference type="NCBI Taxonomy" id="2840825"/>
    <lineage>
        <taxon>Bacteria</taxon>
        <taxon>Bacillati</taxon>
        <taxon>Bacillota</taxon>
        <taxon>Clostridia</taxon>
        <taxon>Eubacteriales</taxon>
        <taxon>Candidatus Fimiplasma</taxon>
    </lineage>
</organism>
<reference evidence="2" key="2">
    <citation type="journal article" date="2021" name="PeerJ">
        <title>Extensive microbial diversity within the chicken gut microbiome revealed by metagenomics and culture.</title>
        <authorList>
            <person name="Gilroy R."/>
            <person name="Ravi A."/>
            <person name="Getino M."/>
            <person name="Pursley I."/>
            <person name="Horton D.L."/>
            <person name="Alikhan N.F."/>
            <person name="Baker D."/>
            <person name="Gharbi K."/>
            <person name="Hall N."/>
            <person name="Watson M."/>
            <person name="Adriaenssens E.M."/>
            <person name="Foster-Nyarko E."/>
            <person name="Jarju S."/>
            <person name="Secka A."/>
            <person name="Antonio M."/>
            <person name="Oren A."/>
            <person name="Chaudhuri R.R."/>
            <person name="La Ragione R."/>
            <person name="Hildebrand F."/>
            <person name="Pallen M.J."/>
        </authorList>
    </citation>
    <scope>NUCLEOTIDE SEQUENCE</scope>
    <source>
        <strain evidence="2">CHK195-11698</strain>
    </source>
</reference>
<dbReference type="PANTHER" id="PTHR24347">
    <property type="entry name" value="SERINE/THREONINE-PROTEIN KINASE"/>
    <property type="match status" value="1"/>
</dbReference>
<dbReference type="PROSITE" id="PS50011">
    <property type="entry name" value="PROTEIN_KINASE_DOM"/>
    <property type="match status" value="1"/>
</dbReference>